<accession>A0A1G2PWQ5</accession>
<dbReference type="Proteomes" id="UP000176951">
    <property type="component" value="Unassembled WGS sequence"/>
</dbReference>
<feature type="transmembrane region" description="Helical" evidence="1">
    <location>
        <begin position="20"/>
        <end position="51"/>
    </location>
</feature>
<organism evidence="2 3">
    <name type="scientific">Candidatus Terrybacteria bacterium RIFCSPLOWO2_01_FULL_40_23</name>
    <dbReference type="NCBI Taxonomy" id="1802366"/>
    <lineage>
        <taxon>Bacteria</taxon>
        <taxon>Candidatus Terryibacteriota</taxon>
    </lineage>
</organism>
<evidence type="ECO:0000313" key="3">
    <source>
        <dbReference type="Proteomes" id="UP000176951"/>
    </source>
</evidence>
<sequence length="61" mass="7232">MSSRVYDDMTKYTVWLFALYLPPIILSALGFFLVAILYALFYAFLSVLIWIKRNKKYKNSN</sequence>
<reference evidence="2 3" key="1">
    <citation type="journal article" date="2016" name="Nat. Commun.">
        <title>Thousands of microbial genomes shed light on interconnected biogeochemical processes in an aquifer system.</title>
        <authorList>
            <person name="Anantharaman K."/>
            <person name="Brown C.T."/>
            <person name="Hug L.A."/>
            <person name="Sharon I."/>
            <person name="Castelle C.J."/>
            <person name="Probst A.J."/>
            <person name="Thomas B.C."/>
            <person name="Singh A."/>
            <person name="Wilkins M.J."/>
            <person name="Karaoz U."/>
            <person name="Brodie E.L."/>
            <person name="Williams K.H."/>
            <person name="Hubbard S.S."/>
            <person name="Banfield J.F."/>
        </authorList>
    </citation>
    <scope>NUCLEOTIDE SEQUENCE [LARGE SCALE GENOMIC DNA]</scope>
</reference>
<name>A0A1G2PWQ5_9BACT</name>
<evidence type="ECO:0000313" key="2">
    <source>
        <dbReference type="EMBL" id="OHA52733.1"/>
    </source>
</evidence>
<protein>
    <submittedName>
        <fullName evidence="2">Uncharacterized protein</fullName>
    </submittedName>
</protein>
<dbReference type="AlphaFoldDB" id="A0A1G2PWQ5"/>
<evidence type="ECO:0000256" key="1">
    <source>
        <dbReference type="SAM" id="Phobius"/>
    </source>
</evidence>
<gene>
    <name evidence="2" type="ORF">A3A97_01160</name>
</gene>
<keyword evidence="1" id="KW-0472">Membrane</keyword>
<dbReference type="EMBL" id="MHSW01000005">
    <property type="protein sequence ID" value="OHA52733.1"/>
    <property type="molecule type" value="Genomic_DNA"/>
</dbReference>
<keyword evidence="1" id="KW-1133">Transmembrane helix</keyword>
<comment type="caution">
    <text evidence="2">The sequence shown here is derived from an EMBL/GenBank/DDBJ whole genome shotgun (WGS) entry which is preliminary data.</text>
</comment>
<keyword evidence="1" id="KW-0812">Transmembrane</keyword>
<proteinExistence type="predicted"/>